<evidence type="ECO:0000256" key="1">
    <source>
        <dbReference type="SAM" id="MobiDB-lite"/>
    </source>
</evidence>
<feature type="compositionally biased region" description="Acidic residues" evidence="1">
    <location>
        <begin position="387"/>
        <end position="402"/>
    </location>
</feature>
<dbReference type="InterPro" id="IPR001932">
    <property type="entry name" value="PPM-type_phosphatase-like_dom"/>
</dbReference>
<organism evidence="3 4">
    <name type="scientific">Rathayibacter iranicus</name>
    <dbReference type="NCBI Taxonomy" id="59737"/>
    <lineage>
        <taxon>Bacteria</taxon>
        <taxon>Bacillati</taxon>
        <taxon>Actinomycetota</taxon>
        <taxon>Actinomycetes</taxon>
        <taxon>Micrococcales</taxon>
        <taxon>Microbacteriaceae</taxon>
        <taxon>Rathayibacter</taxon>
    </lineage>
</organism>
<feature type="domain" description="PPM-type phosphatase" evidence="2">
    <location>
        <begin position="16"/>
        <end position="279"/>
    </location>
</feature>
<dbReference type="SUPFAM" id="SSF81606">
    <property type="entry name" value="PP2C-like"/>
    <property type="match status" value="1"/>
</dbReference>
<accession>A0AAD2PTU4</accession>
<reference evidence="3 4" key="1">
    <citation type="submission" date="2018-03" db="EMBL/GenBank/DDBJ databases">
        <title>Bacteriophage NCPPB3778 and a type I-E CRISPR drive the evolution of the US Biological Select Agent, Rathayibacter toxicus.</title>
        <authorList>
            <person name="Davis E.W.II."/>
            <person name="Tabima J.F."/>
            <person name="Weisberg A.J."/>
            <person name="Dantas Lopes L."/>
            <person name="Wiseman M.S."/>
            <person name="Wiseman M.S."/>
            <person name="Pupko T."/>
            <person name="Belcher M.S."/>
            <person name="Sechler A.J."/>
            <person name="Tancos M.A."/>
            <person name="Schroeder B.K."/>
            <person name="Murray T.D."/>
            <person name="Luster D.G."/>
            <person name="Schneider W.L."/>
            <person name="Rogers E."/>
            <person name="Andreote F.D."/>
            <person name="Grunwald N.J."/>
            <person name="Putnam M.L."/>
            <person name="Chang J.H."/>
        </authorList>
    </citation>
    <scope>NUCLEOTIDE SEQUENCE [LARGE SCALE GENOMIC DNA]</scope>
    <source>
        <strain evidence="3 4">NCCPB 2253</strain>
    </source>
</reference>
<dbReference type="Proteomes" id="UP000283946">
    <property type="component" value="Chromosome"/>
</dbReference>
<dbReference type="KEGG" id="ria:C7V51_02570"/>
<dbReference type="RefSeq" id="WP_104264129.1">
    <property type="nucleotide sequence ID" value="NZ_CP028130.1"/>
</dbReference>
<evidence type="ECO:0000313" key="4">
    <source>
        <dbReference type="Proteomes" id="UP000283946"/>
    </source>
</evidence>
<dbReference type="EMBL" id="CP028130">
    <property type="protein sequence ID" value="AZZ54887.1"/>
    <property type="molecule type" value="Genomic_DNA"/>
</dbReference>
<evidence type="ECO:0000313" key="3">
    <source>
        <dbReference type="EMBL" id="AZZ54887.1"/>
    </source>
</evidence>
<sequence>MSDASPRVDDAGAGPTFSFGFNLGKIPDHGEDADPILRDGPDLGLVGVFDGMGGAGGTVYETPDGPRSGAYLASRIARDVVEDRMLDLLEPNWNLKGESAAEDLRRSVQTALQEHLAGLKAPTSRLRSRLLRALPTTMAVIALQRARRGGARWACHVLWAGDSRAYALDAFGLHQLSTDDLREVGDAMSNVHQDSPVSNAMSADTDFHVNYRRVELEAPLVLLTATDGCFGYLPTPMHFEHLLLSTLASTRSAEEWSSALQREISAVTGDDAAIAVLGVGADLPAIRTLLAPRLAAVQEEHIEPFDRISAAVSAAEQELARLRQQQIDVTGARWSEYRGGYETHLRPPAVQPEALDALPEREDESPAPAEEPDDAAAPASVEPQAPSEDDVEDITEDGEAGR</sequence>
<dbReference type="InterPro" id="IPR036457">
    <property type="entry name" value="PPM-type-like_dom_sf"/>
</dbReference>
<evidence type="ECO:0000259" key="2">
    <source>
        <dbReference type="PROSITE" id="PS51746"/>
    </source>
</evidence>
<name>A0AAD2PTU4_9MICO</name>
<feature type="region of interest" description="Disordered" evidence="1">
    <location>
        <begin position="343"/>
        <end position="402"/>
    </location>
</feature>
<dbReference type="AlphaFoldDB" id="A0AAD2PTU4"/>
<feature type="compositionally biased region" description="Acidic residues" evidence="1">
    <location>
        <begin position="361"/>
        <end position="374"/>
    </location>
</feature>
<proteinExistence type="predicted"/>
<gene>
    <name evidence="3" type="ORF">C7V51_02570</name>
</gene>
<protein>
    <recommendedName>
        <fullName evidence="2">PPM-type phosphatase domain-containing protein</fullName>
    </recommendedName>
</protein>
<dbReference type="Pfam" id="PF13672">
    <property type="entry name" value="PP2C_2"/>
    <property type="match status" value="1"/>
</dbReference>
<dbReference type="Gene3D" id="3.60.40.10">
    <property type="entry name" value="PPM-type phosphatase domain"/>
    <property type="match status" value="1"/>
</dbReference>
<dbReference type="PROSITE" id="PS51746">
    <property type="entry name" value="PPM_2"/>
    <property type="match status" value="1"/>
</dbReference>